<evidence type="ECO:0000256" key="4">
    <source>
        <dbReference type="PROSITE-ProRule" id="PRU00335"/>
    </source>
</evidence>
<evidence type="ECO:0000256" key="1">
    <source>
        <dbReference type="ARBA" id="ARBA00023015"/>
    </source>
</evidence>
<sequence>MTTSEHIVTSALKLFYRHGFHAAGVDLLAEEAGMTKKTLYRHYPSKDALIDAALALRHQQFMKKLRSFVESAAVELRPLAYIDFIAGWTREDDFHGCAFINATAEYGQHNAAPHRQAAAHKQEIRRYLIDLCAAGGAQQPESIAEPLYLLGEGLIVASQVLGHNDSLVEAARSVAGTLWSASSRH</sequence>
<feature type="domain" description="HTH tetR-type" evidence="5">
    <location>
        <begin position="1"/>
        <end position="61"/>
    </location>
</feature>
<keyword evidence="3" id="KW-0804">Transcription</keyword>
<keyword evidence="7" id="KW-1185">Reference proteome</keyword>
<dbReference type="Proteomes" id="UP000296159">
    <property type="component" value="Unassembled WGS sequence"/>
</dbReference>
<dbReference type="InterPro" id="IPR009057">
    <property type="entry name" value="Homeodomain-like_sf"/>
</dbReference>
<organism evidence="6 7">
    <name type="scientific">Brenneria corticis</name>
    <dbReference type="NCBI Taxonomy" id="2173106"/>
    <lineage>
        <taxon>Bacteria</taxon>
        <taxon>Pseudomonadati</taxon>
        <taxon>Pseudomonadota</taxon>
        <taxon>Gammaproteobacteria</taxon>
        <taxon>Enterobacterales</taxon>
        <taxon>Pectobacteriaceae</taxon>
        <taxon>Brenneria</taxon>
    </lineage>
</organism>
<name>A0A2U1TN10_9GAMM</name>
<dbReference type="PRINTS" id="PR00455">
    <property type="entry name" value="HTHTETR"/>
</dbReference>
<gene>
    <name evidence="6" type="ORF">DDT56_21090</name>
</gene>
<evidence type="ECO:0000256" key="3">
    <source>
        <dbReference type="ARBA" id="ARBA00023163"/>
    </source>
</evidence>
<dbReference type="PROSITE" id="PS50977">
    <property type="entry name" value="HTH_TETR_2"/>
    <property type="match status" value="1"/>
</dbReference>
<dbReference type="InterPro" id="IPR001647">
    <property type="entry name" value="HTH_TetR"/>
</dbReference>
<dbReference type="GO" id="GO:0003677">
    <property type="term" value="F:DNA binding"/>
    <property type="evidence" value="ECO:0007669"/>
    <property type="project" value="UniProtKB-UniRule"/>
</dbReference>
<dbReference type="Pfam" id="PF00440">
    <property type="entry name" value="TetR_N"/>
    <property type="match status" value="1"/>
</dbReference>
<dbReference type="AlphaFoldDB" id="A0A2U1TN10"/>
<dbReference type="PANTHER" id="PTHR47506:SF1">
    <property type="entry name" value="HTH-TYPE TRANSCRIPTIONAL REGULATOR YJDC"/>
    <property type="match status" value="1"/>
</dbReference>
<dbReference type="EMBL" id="QDKH01000034">
    <property type="protein sequence ID" value="PWC10803.1"/>
    <property type="molecule type" value="Genomic_DNA"/>
</dbReference>
<keyword evidence="2 4" id="KW-0238">DNA-binding</keyword>
<dbReference type="SUPFAM" id="SSF48498">
    <property type="entry name" value="Tetracyclin repressor-like, C-terminal domain"/>
    <property type="match status" value="1"/>
</dbReference>
<dbReference type="SUPFAM" id="SSF46689">
    <property type="entry name" value="Homeodomain-like"/>
    <property type="match status" value="1"/>
</dbReference>
<reference evidence="6 7" key="1">
    <citation type="submission" date="2018-04" db="EMBL/GenBank/DDBJ databases">
        <title>Brenneria corticis sp.nov.</title>
        <authorList>
            <person name="Li Y."/>
        </authorList>
    </citation>
    <scope>NUCLEOTIDE SEQUENCE [LARGE SCALE GENOMIC DNA]</scope>
    <source>
        <strain evidence="6 7">CFCC 11842</strain>
    </source>
</reference>
<keyword evidence="1" id="KW-0805">Transcription regulation</keyword>
<proteinExistence type="predicted"/>
<feature type="DNA-binding region" description="H-T-H motif" evidence="4">
    <location>
        <begin position="24"/>
        <end position="43"/>
    </location>
</feature>
<dbReference type="PANTHER" id="PTHR47506">
    <property type="entry name" value="TRANSCRIPTIONAL REGULATORY PROTEIN"/>
    <property type="match status" value="1"/>
</dbReference>
<evidence type="ECO:0000256" key="2">
    <source>
        <dbReference type="ARBA" id="ARBA00023125"/>
    </source>
</evidence>
<dbReference type="Gene3D" id="1.10.357.10">
    <property type="entry name" value="Tetracycline Repressor, domain 2"/>
    <property type="match status" value="1"/>
</dbReference>
<dbReference type="InterPro" id="IPR036271">
    <property type="entry name" value="Tet_transcr_reg_TetR-rel_C_sf"/>
</dbReference>
<evidence type="ECO:0000313" key="6">
    <source>
        <dbReference type="EMBL" id="PWC10803.1"/>
    </source>
</evidence>
<accession>A0A2U1TN10</accession>
<comment type="caution">
    <text evidence="6">The sequence shown here is derived from an EMBL/GenBank/DDBJ whole genome shotgun (WGS) entry which is preliminary data.</text>
</comment>
<evidence type="ECO:0000259" key="5">
    <source>
        <dbReference type="PROSITE" id="PS50977"/>
    </source>
</evidence>
<protein>
    <submittedName>
        <fullName evidence="6">TetR family transcriptional regulator</fullName>
    </submittedName>
</protein>
<evidence type="ECO:0000313" key="7">
    <source>
        <dbReference type="Proteomes" id="UP000296159"/>
    </source>
</evidence>